<dbReference type="Gene3D" id="1.10.287.1260">
    <property type="match status" value="1"/>
</dbReference>
<dbReference type="Pfam" id="PF00924">
    <property type="entry name" value="MS_channel_2nd"/>
    <property type="match status" value="1"/>
</dbReference>
<sequence>MEKVIESFRTSFEALYLDIIDLMPNLLVSLFVLVVGIVIIRSLKSVVVNRLVSRSKDPVGARFLADILIFIFFIILVFIIFRTLGLSALTQTIIGAAGITTFIIGFALKDIGENFLAGIVMIFDRPFEMGDLIEIEGRIGRVIRISIRETTIKTVDGKDVYIPNSDIIKKHFINYTIDDQLRESFDISISNSNDIRQVIEIIYEVVAAVPHLLKTQKPTVTIKNFEGGTVQLSITYWYSLLGAQRRNALLKNEVMLAVIEKMKEDSIGFPNDVQDINIFKKD</sequence>
<dbReference type="InterPro" id="IPR045275">
    <property type="entry name" value="MscS_archaea/bacteria_type"/>
</dbReference>
<dbReference type="SUPFAM" id="SSF82689">
    <property type="entry name" value="Mechanosensitive channel protein MscS (YggB), C-terminal domain"/>
    <property type="match status" value="1"/>
</dbReference>
<comment type="similarity">
    <text evidence="2">Belongs to the MscS (TC 1.A.23) family.</text>
</comment>
<dbReference type="RefSeq" id="WP_188443804.1">
    <property type="nucleotide sequence ID" value="NZ_BMFD01000012.1"/>
</dbReference>
<dbReference type="InterPro" id="IPR023408">
    <property type="entry name" value="MscS_beta-dom_sf"/>
</dbReference>
<dbReference type="Pfam" id="PF21082">
    <property type="entry name" value="MS_channel_3rd"/>
    <property type="match status" value="1"/>
</dbReference>
<evidence type="ECO:0000256" key="5">
    <source>
        <dbReference type="ARBA" id="ARBA00022989"/>
    </source>
</evidence>
<dbReference type="PANTHER" id="PTHR30221:SF1">
    <property type="entry name" value="SMALL-CONDUCTANCE MECHANOSENSITIVE CHANNEL"/>
    <property type="match status" value="1"/>
</dbReference>
<name>A0ABQ1MWZ3_9BACT</name>
<evidence type="ECO:0000256" key="2">
    <source>
        <dbReference type="ARBA" id="ARBA00008017"/>
    </source>
</evidence>
<dbReference type="Gene3D" id="2.30.30.60">
    <property type="match status" value="1"/>
</dbReference>
<keyword evidence="4 7" id="KW-0812">Transmembrane</keyword>
<evidence type="ECO:0008006" key="12">
    <source>
        <dbReference type="Google" id="ProtNLM"/>
    </source>
</evidence>
<keyword evidence="5 7" id="KW-1133">Transmembrane helix</keyword>
<evidence type="ECO:0000313" key="10">
    <source>
        <dbReference type="EMBL" id="GGC48622.1"/>
    </source>
</evidence>
<evidence type="ECO:0000256" key="6">
    <source>
        <dbReference type="ARBA" id="ARBA00023136"/>
    </source>
</evidence>
<proteinExistence type="inferred from homology"/>
<dbReference type="EMBL" id="BMFD01000012">
    <property type="protein sequence ID" value="GGC48622.1"/>
    <property type="molecule type" value="Genomic_DNA"/>
</dbReference>
<dbReference type="InterPro" id="IPR011014">
    <property type="entry name" value="MscS_channel_TM-2"/>
</dbReference>
<gene>
    <name evidence="10" type="ORF">GCM10010993_28860</name>
</gene>
<evidence type="ECO:0000256" key="4">
    <source>
        <dbReference type="ARBA" id="ARBA00022692"/>
    </source>
</evidence>
<dbReference type="SUPFAM" id="SSF50182">
    <property type="entry name" value="Sm-like ribonucleoproteins"/>
    <property type="match status" value="1"/>
</dbReference>
<evidence type="ECO:0000259" key="8">
    <source>
        <dbReference type="Pfam" id="PF00924"/>
    </source>
</evidence>
<dbReference type="InterPro" id="IPR011066">
    <property type="entry name" value="MscS_channel_C_sf"/>
</dbReference>
<dbReference type="SUPFAM" id="SSF82861">
    <property type="entry name" value="Mechanosensitive channel protein MscS (YggB), transmembrane region"/>
    <property type="match status" value="1"/>
</dbReference>
<feature type="transmembrane region" description="Helical" evidence="7">
    <location>
        <begin position="63"/>
        <end position="82"/>
    </location>
</feature>
<dbReference type="InterPro" id="IPR049278">
    <property type="entry name" value="MS_channel_C"/>
</dbReference>
<evidence type="ECO:0000259" key="9">
    <source>
        <dbReference type="Pfam" id="PF21082"/>
    </source>
</evidence>
<keyword evidence="3" id="KW-1003">Cell membrane</keyword>
<dbReference type="InterPro" id="IPR006685">
    <property type="entry name" value="MscS_channel_2nd"/>
</dbReference>
<dbReference type="PANTHER" id="PTHR30221">
    <property type="entry name" value="SMALL-CONDUCTANCE MECHANOSENSITIVE CHANNEL"/>
    <property type="match status" value="1"/>
</dbReference>
<evidence type="ECO:0000313" key="11">
    <source>
        <dbReference type="Proteomes" id="UP000635885"/>
    </source>
</evidence>
<organism evidence="10 11">
    <name type="scientific">Belliella aquatica</name>
    <dbReference type="NCBI Taxonomy" id="1323734"/>
    <lineage>
        <taxon>Bacteria</taxon>
        <taxon>Pseudomonadati</taxon>
        <taxon>Bacteroidota</taxon>
        <taxon>Cytophagia</taxon>
        <taxon>Cytophagales</taxon>
        <taxon>Cyclobacteriaceae</taxon>
        <taxon>Belliella</taxon>
    </lineage>
</organism>
<reference evidence="11" key="1">
    <citation type="journal article" date="2019" name="Int. J. Syst. Evol. Microbiol.">
        <title>The Global Catalogue of Microorganisms (GCM) 10K type strain sequencing project: providing services to taxonomists for standard genome sequencing and annotation.</title>
        <authorList>
            <consortium name="The Broad Institute Genomics Platform"/>
            <consortium name="The Broad Institute Genome Sequencing Center for Infectious Disease"/>
            <person name="Wu L."/>
            <person name="Ma J."/>
        </authorList>
    </citation>
    <scope>NUCLEOTIDE SEQUENCE [LARGE SCALE GENOMIC DNA]</scope>
    <source>
        <strain evidence="11">CGMCC 1.12479</strain>
    </source>
</reference>
<evidence type="ECO:0000256" key="7">
    <source>
        <dbReference type="SAM" id="Phobius"/>
    </source>
</evidence>
<keyword evidence="11" id="KW-1185">Reference proteome</keyword>
<evidence type="ECO:0000256" key="3">
    <source>
        <dbReference type="ARBA" id="ARBA00022475"/>
    </source>
</evidence>
<feature type="domain" description="Mechanosensitive ion channel MscS" evidence="8">
    <location>
        <begin position="113"/>
        <end position="176"/>
    </location>
</feature>
<evidence type="ECO:0000256" key="1">
    <source>
        <dbReference type="ARBA" id="ARBA00004651"/>
    </source>
</evidence>
<dbReference type="Proteomes" id="UP000635885">
    <property type="component" value="Unassembled WGS sequence"/>
</dbReference>
<dbReference type="InterPro" id="IPR010920">
    <property type="entry name" value="LSM_dom_sf"/>
</dbReference>
<feature type="domain" description="Mechanosensitive ion channel MscS C-terminal" evidence="9">
    <location>
        <begin position="185"/>
        <end position="267"/>
    </location>
</feature>
<keyword evidence="6 7" id="KW-0472">Membrane</keyword>
<feature type="transmembrane region" description="Helical" evidence="7">
    <location>
        <begin position="88"/>
        <end position="108"/>
    </location>
</feature>
<accession>A0ABQ1MWZ3</accession>
<protein>
    <recommendedName>
        <fullName evidence="12">Mechanosensitive ion channel</fullName>
    </recommendedName>
</protein>
<comment type="subcellular location">
    <subcellularLocation>
        <location evidence="1">Cell membrane</location>
        <topology evidence="1">Multi-pass membrane protein</topology>
    </subcellularLocation>
</comment>
<dbReference type="Gene3D" id="3.30.70.100">
    <property type="match status" value="1"/>
</dbReference>
<comment type="caution">
    <text evidence="10">The sequence shown here is derived from an EMBL/GenBank/DDBJ whole genome shotgun (WGS) entry which is preliminary data.</text>
</comment>
<feature type="transmembrane region" description="Helical" evidence="7">
    <location>
        <begin position="22"/>
        <end position="43"/>
    </location>
</feature>